<dbReference type="GO" id="GO:0000976">
    <property type="term" value="F:transcription cis-regulatory region binding"/>
    <property type="evidence" value="ECO:0007669"/>
    <property type="project" value="TreeGrafter"/>
</dbReference>
<dbReference type="PANTHER" id="PTHR30055">
    <property type="entry name" value="HTH-TYPE TRANSCRIPTIONAL REGULATOR RUTR"/>
    <property type="match status" value="1"/>
</dbReference>
<reference evidence="6 7" key="1">
    <citation type="submission" date="2016-10" db="EMBL/GenBank/DDBJ databases">
        <authorList>
            <person name="de Groot N.N."/>
        </authorList>
    </citation>
    <scope>NUCLEOTIDE SEQUENCE [LARGE SCALE GENOMIC DNA]</scope>
    <source>
        <strain evidence="6 7">DSM 22274</strain>
    </source>
</reference>
<keyword evidence="1" id="KW-0805">Transcription regulation</keyword>
<accession>A0A1H5KU39</accession>
<gene>
    <name evidence="6" type="ORF">SAMN04489740_2165</name>
</gene>
<evidence type="ECO:0000313" key="7">
    <source>
        <dbReference type="Proteomes" id="UP000182725"/>
    </source>
</evidence>
<name>A0A1H5KU39_9MICC</name>
<dbReference type="InterPro" id="IPR050109">
    <property type="entry name" value="HTH-type_TetR-like_transc_reg"/>
</dbReference>
<dbReference type="PROSITE" id="PS50977">
    <property type="entry name" value="HTH_TETR_2"/>
    <property type="match status" value="1"/>
</dbReference>
<evidence type="ECO:0000256" key="2">
    <source>
        <dbReference type="ARBA" id="ARBA00023125"/>
    </source>
</evidence>
<feature type="DNA-binding region" description="H-T-H motif" evidence="4">
    <location>
        <begin position="30"/>
        <end position="49"/>
    </location>
</feature>
<evidence type="ECO:0000259" key="5">
    <source>
        <dbReference type="PROSITE" id="PS50977"/>
    </source>
</evidence>
<dbReference type="InterPro" id="IPR001647">
    <property type="entry name" value="HTH_TetR"/>
</dbReference>
<feature type="domain" description="HTH tetR-type" evidence="5">
    <location>
        <begin position="6"/>
        <end position="67"/>
    </location>
</feature>
<evidence type="ECO:0000256" key="4">
    <source>
        <dbReference type="PROSITE-ProRule" id="PRU00335"/>
    </source>
</evidence>
<proteinExistence type="predicted"/>
<keyword evidence="2 4" id="KW-0238">DNA-binding</keyword>
<evidence type="ECO:0000256" key="3">
    <source>
        <dbReference type="ARBA" id="ARBA00023163"/>
    </source>
</evidence>
<evidence type="ECO:0000256" key="1">
    <source>
        <dbReference type="ARBA" id="ARBA00023015"/>
    </source>
</evidence>
<dbReference type="RefSeq" id="WP_074711611.1">
    <property type="nucleotide sequence ID" value="NZ_FNTV01000001.1"/>
</dbReference>
<organism evidence="6 7">
    <name type="scientific">Arthrobacter alpinus</name>
    <dbReference type="NCBI Taxonomy" id="656366"/>
    <lineage>
        <taxon>Bacteria</taxon>
        <taxon>Bacillati</taxon>
        <taxon>Actinomycetota</taxon>
        <taxon>Actinomycetes</taxon>
        <taxon>Micrococcales</taxon>
        <taxon>Micrococcaceae</taxon>
        <taxon>Arthrobacter</taxon>
    </lineage>
</organism>
<dbReference type="Proteomes" id="UP000182725">
    <property type="component" value="Unassembled WGS sequence"/>
</dbReference>
<keyword evidence="3" id="KW-0804">Transcription</keyword>
<dbReference type="GO" id="GO:0003700">
    <property type="term" value="F:DNA-binding transcription factor activity"/>
    <property type="evidence" value="ECO:0007669"/>
    <property type="project" value="TreeGrafter"/>
</dbReference>
<dbReference type="Pfam" id="PF00440">
    <property type="entry name" value="TetR_N"/>
    <property type="match status" value="1"/>
</dbReference>
<sequence>MGQHSDKARETLLDAAEELFAVHGIDAVSNRRITEHAGTANHSAIAYHFGDRDELLRILLNRHREEVSQRRRELIDALPDAAGVRDLIACMILPWIEYLASRPMPSWHARFLFQVRSVPSVAEILGGSLTASPEIEALIHRMQSELEHVPPEVVRGRSQVLSPMVLGICAGYEARVQSGEEDPNWTAVGYFFIDSCSGMLSAPVTHPQDYLSFPATPYLL</sequence>
<dbReference type="PANTHER" id="PTHR30055:SF234">
    <property type="entry name" value="HTH-TYPE TRANSCRIPTIONAL REGULATOR BETI"/>
    <property type="match status" value="1"/>
</dbReference>
<dbReference type="SUPFAM" id="SSF46689">
    <property type="entry name" value="Homeodomain-like"/>
    <property type="match status" value="1"/>
</dbReference>
<evidence type="ECO:0000313" key="6">
    <source>
        <dbReference type="EMBL" id="SEE68164.1"/>
    </source>
</evidence>
<dbReference type="InterPro" id="IPR009057">
    <property type="entry name" value="Homeodomain-like_sf"/>
</dbReference>
<dbReference type="Gene3D" id="1.10.357.10">
    <property type="entry name" value="Tetracycline Repressor, domain 2"/>
    <property type="match status" value="1"/>
</dbReference>
<protein>
    <submittedName>
        <fullName evidence="6">Regulatory protein, tetR family</fullName>
    </submittedName>
</protein>
<dbReference type="AlphaFoldDB" id="A0A1H5KU39"/>
<dbReference type="EMBL" id="FNTV01000001">
    <property type="protein sequence ID" value="SEE68164.1"/>
    <property type="molecule type" value="Genomic_DNA"/>
</dbReference>